<reference evidence="6" key="1">
    <citation type="submission" date="2022-12" db="EMBL/GenBank/DDBJ databases">
        <title>Genome assemblies of Blomia tropicalis.</title>
        <authorList>
            <person name="Cui Y."/>
        </authorList>
    </citation>
    <scope>NUCLEOTIDE SEQUENCE</scope>
    <source>
        <tissue evidence="6">Adult mites</tissue>
    </source>
</reference>
<dbReference type="Proteomes" id="UP001142055">
    <property type="component" value="Chromosome 1"/>
</dbReference>
<dbReference type="PANTHER" id="PTHR24276:SF98">
    <property type="entry name" value="FI18310P1-RELATED"/>
    <property type="match status" value="1"/>
</dbReference>
<dbReference type="GO" id="GO:0006508">
    <property type="term" value="P:proteolysis"/>
    <property type="evidence" value="ECO:0007669"/>
    <property type="project" value="UniProtKB-KW"/>
</dbReference>
<evidence type="ECO:0000256" key="3">
    <source>
        <dbReference type="ARBA" id="ARBA00022825"/>
    </source>
</evidence>
<proteinExistence type="predicted"/>
<keyword evidence="4" id="KW-1015">Disulfide bond</keyword>
<accession>A0A9Q0ME70</accession>
<evidence type="ECO:0000313" key="7">
    <source>
        <dbReference type="Proteomes" id="UP001142055"/>
    </source>
</evidence>
<dbReference type="Gene3D" id="2.40.10.10">
    <property type="entry name" value="Trypsin-like serine proteases"/>
    <property type="match status" value="1"/>
</dbReference>
<dbReference type="PANTHER" id="PTHR24276">
    <property type="entry name" value="POLYSERASE-RELATED"/>
    <property type="match status" value="1"/>
</dbReference>
<protein>
    <recommendedName>
        <fullName evidence="5">Peptidase S1 domain-containing protein</fullName>
    </recommendedName>
</protein>
<feature type="domain" description="Peptidase S1" evidence="5">
    <location>
        <begin position="108"/>
        <end position="347"/>
    </location>
</feature>
<dbReference type="SUPFAM" id="SSF50494">
    <property type="entry name" value="Trypsin-like serine proteases"/>
    <property type="match status" value="1"/>
</dbReference>
<organism evidence="6 7">
    <name type="scientific">Blomia tropicalis</name>
    <name type="common">Mite</name>
    <dbReference type="NCBI Taxonomy" id="40697"/>
    <lineage>
        <taxon>Eukaryota</taxon>
        <taxon>Metazoa</taxon>
        <taxon>Ecdysozoa</taxon>
        <taxon>Arthropoda</taxon>
        <taxon>Chelicerata</taxon>
        <taxon>Arachnida</taxon>
        <taxon>Acari</taxon>
        <taxon>Acariformes</taxon>
        <taxon>Sarcoptiformes</taxon>
        <taxon>Astigmata</taxon>
        <taxon>Glycyphagoidea</taxon>
        <taxon>Echimyopodidae</taxon>
        <taxon>Blomia</taxon>
    </lineage>
</organism>
<dbReference type="InterPro" id="IPR009003">
    <property type="entry name" value="Peptidase_S1_PA"/>
</dbReference>
<dbReference type="AlphaFoldDB" id="A0A9Q0ME70"/>
<dbReference type="SMART" id="SM00020">
    <property type="entry name" value="Tryp_SPc"/>
    <property type="match status" value="1"/>
</dbReference>
<dbReference type="InterPro" id="IPR001254">
    <property type="entry name" value="Trypsin_dom"/>
</dbReference>
<keyword evidence="7" id="KW-1185">Reference proteome</keyword>
<keyword evidence="1" id="KW-0645">Protease</keyword>
<evidence type="ECO:0000256" key="2">
    <source>
        <dbReference type="ARBA" id="ARBA00022801"/>
    </source>
</evidence>
<evidence type="ECO:0000313" key="6">
    <source>
        <dbReference type="EMBL" id="KAJ6222852.1"/>
    </source>
</evidence>
<dbReference type="InterPro" id="IPR043504">
    <property type="entry name" value="Peptidase_S1_PA_chymotrypsin"/>
</dbReference>
<gene>
    <name evidence="6" type="ORF">RDWZM_001397</name>
</gene>
<dbReference type="GO" id="GO:0004252">
    <property type="term" value="F:serine-type endopeptidase activity"/>
    <property type="evidence" value="ECO:0007669"/>
    <property type="project" value="InterPro"/>
</dbReference>
<keyword evidence="3" id="KW-0720">Serine protease</keyword>
<name>A0A9Q0ME70_BLOTA</name>
<comment type="caution">
    <text evidence="6">The sequence shown here is derived from an EMBL/GenBank/DDBJ whole genome shotgun (WGS) entry which is preliminary data.</text>
</comment>
<evidence type="ECO:0000256" key="1">
    <source>
        <dbReference type="ARBA" id="ARBA00022670"/>
    </source>
</evidence>
<dbReference type="EMBL" id="JAPWDV010000001">
    <property type="protein sequence ID" value="KAJ6222852.1"/>
    <property type="molecule type" value="Genomic_DNA"/>
</dbReference>
<evidence type="ECO:0000259" key="5">
    <source>
        <dbReference type="PROSITE" id="PS50240"/>
    </source>
</evidence>
<keyword evidence="2" id="KW-0378">Hydrolase</keyword>
<sequence length="347" mass="39046">MRVVSSNICSFVFALIVRLRHPTLVNRYTPKNVINIILDFRSQWKEQSLDHKPEANRKLRISARINHLVRQRSRLYRICNRSWALHRLLELMNRLIDLMKEHQQSSQSLAHSSSSTNVVGAVLPLVLSEDKIVAPIHSLSSPSDGCHARYNGVAPPSITSDRPAFSLNLNNRTIVAWLGTCSPYTMIRKSLVDPSQTFPCRGIRAGGFSGGPISSSSTKINIRLEVNARPIKLPKKYYEPPIGTMLNMTGFGLSEQNPYYYNERLKIANISVLQRNSCQTFYLFMTNGQFCAGGNRINSGYGDAGGPVAKERTLVGITLTQSDTTEQRPDLFTNVGHYVTWINKFIY</sequence>
<dbReference type="Pfam" id="PF00089">
    <property type="entry name" value="Trypsin"/>
    <property type="match status" value="1"/>
</dbReference>
<dbReference type="PROSITE" id="PS50240">
    <property type="entry name" value="TRYPSIN_DOM"/>
    <property type="match status" value="1"/>
</dbReference>
<dbReference type="InterPro" id="IPR050430">
    <property type="entry name" value="Peptidase_S1"/>
</dbReference>
<evidence type="ECO:0000256" key="4">
    <source>
        <dbReference type="ARBA" id="ARBA00023157"/>
    </source>
</evidence>